<dbReference type="Proteomes" id="UP000265566">
    <property type="component" value="Chromosome 8"/>
</dbReference>
<evidence type="ECO:0000313" key="2">
    <source>
        <dbReference type="Proteomes" id="UP000265566"/>
    </source>
</evidence>
<accession>A0A396GQF0</accession>
<dbReference type="Gene3D" id="3.80.10.10">
    <property type="entry name" value="Ribonuclease Inhibitor"/>
    <property type="match status" value="1"/>
</dbReference>
<dbReference type="EMBL" id="PSQE01000008">
    <property type="protein sequence ID" value="RHN40907.1"/>
    <property type="molecule type" value="Genomic_DNA"/>
</dbReference>
<evidence type="ECO:0000313" key="1">
    <source>
        <dbReference type="EMBL" id="RHN40907.1"/>
    </source>
</evidence>
<reference evidence="2" key="1">
    <citation type="journal article" date="2018" name="Nat. Plants">
        <title>Whole-genome landscape of Medicago truncatula symbiotic genes.</title>
        <authorList>
            <person name="Pecrix Y."/>
            <person name="Staton S.E."/>
            <person name="Sallet E."/>
            <person name="Lelandais-Briere C."/>
            <person name="Moreau S."/>
            <person name="Carrere S."/>
            <person name="Blein T."/>
            <person name="Jardinaud M.F."/>
            <person name="Latrasse D."/>
            <person name="Zouine M."/>
            <person name="Zahm M."/>
            <person name="Kreplak J."/>
            <person name="Mayjonade B."/>
            <person name="Satge C."/>
            <person name="Perez M."/>
            <person name="Cauet S."/>
            <person name="Marande W."/>
            <person name="Chantry-Darmon C."/>
            <person name="Lopez-Roques C."/>
            <person name="Bouchez O."/>
            <person name="Berard A."/>
            <person name="Debelle F."/>
            <person name="Munos S."/>
            <person name="Bendahmane A."/>
            <person name="Berges H."/>
            <person name="Niebel A."/>
            <person name="Buitink J."/>
            <person name="Frugier F."/>
            <person name="Benhamed M."/>
            <person name="Crespi M."/>
            <person name="Gouzy J."/>
            <person name="Gamas P."/>
        </authorList>
    </citation>
    <scope>NUCLEOTIDE SEQUENCE [LARGE SCALE GENOMIC DNA]</scope>
    <source>
        <strain evidence="2">cv. Jemalong A17</strain>
    </source>
</reference>
<name>A0A396GQF0_MEDTR</name>
<dbReference type="AlphaFoldDB" id="A0A396GQF0"/>
<organism evidence="1 2">
    <name type="scientific">Medicago truncatula</name>
    <name type="common">Barrel medic</name>
    <name type="synonym">Medicago tribuloides</name>
    <dbReference type="NCBI Taxonomy" id="3880"/>
    <lineage>
        <taxon>Eukaryota</taxon>
        <taxon>Viridiplantae</taxon>
        <taxon>Streptophyta</taxon>
        <taxon>Embryophyta</taxon>
        <taxon>Tracheophyta</taxon>
        <taxon>Spermatophyta</taxon>
        <taxon>Magnoliopsida</taxon>
        <taxon>eudicotyledons</taxon>
        <taxon>Gunneridae</taxon>
        <taxon>Pentapetalae</taxon>
        <taxon>rosids</taxon>
        <taxon>fabids</taxon>
        <taxon>Fabales</taxon>
        <taxon>Fabaceae</taxon>
        <taxon>Papilionoideae</taxon>
        <taxon>50 kb inversion clade</taxon>
        <taxon>NPAAA clade</taxon>
        <taxon>Hologalegina</taxon>
        <taxon>IRL clade</taxon>
        <taxon>Trifolieae</taxon>
        <taxon>Medicago</taxon>
    </lineage>
</organism>
<dbReference type="InterPro" id="IPR032675">
    <property type="entry name" value="LRR_dom_sf"/>
</dbReference>
<dbReference type="SUPFAM" id="SSF52047">
    <property type="entry name" value="RNI-like"/>
    <property type="match status" value="1"/>
</dbReference>
<proteinExistence type="predicted"/>
<protein>
    <submittedName>
        <fullName evidence="1">Putative leucine-rich repeat domain, L domain-containing protein</fullName>
    </submittedName>
</protein>
<sequence>MDTLSLAIPKLRKVNLSRHTYLNDQLLFQLFNNWKLLEEVIIFDCTGITDVGIASALRVRPTLRSLSFHKFFKSDNISTLFVLIKSCTSLSDIKMESPTDVTMKTAWSETL</sequence>
<comment type="caution">
    <text evidence="1">The sequence shown here is derived from an EMBL/GenBank/DDBJ whole genome shotgun (WGS) entry which is preliminary data.</text>
</comment>
<gene>
    <name evidence="1" type="ORF">MtrunA17_Chr8g0360161</name>
</gene>
<dbReference type="Gramene" id="rna47152">
    <property type="protein sequence ID" value="RHN40907.1"/>
    <property type="gene ID" value="gene47152"/>
</dbReference>